<evidence type="ECO:0000256" key="7">
    <source>
        <dbReference type="SAM" id="Phobius"/>
    </source>
</evidence>
<evidence type="ECO:0000256" key="6">
    <source>
        <dbReference type="ARBA" id="ARBA00023136"/>
    </source>
</evidence>
<gene>
    <name evidence="9" type="ORF">HH304_06960</name>
</gene>
<feature type="domain" description="RCK C-terminal" evidence="8">
    <location>
        <begin position="296"/>
        <end position="380"/>
    </location>
</feature>
<dbReference type="SUPFAM" id="SSF116726">
    <property type="entry name" value="TrkA C-terminal domain-like"/>
    <property type="match status" value="2"/>
</dbReference>
<feature type="transmembrane region" description="Helical" evidence="7">
    <location>
        <begin position="142"/>
        <end position="161"/>
    </location>
</feature>
<evidence type="ECO:0000259" key="8">
    <source>
        <dbReference type="PROSITE" id="PS51202"/>
    </source>
</evidence>
<feature type="transmembrane region" description="Helical" evidence="7">
    <location>
        <begin position="572"/>
        <end position="592"/>
    </location>
</feature>
<accession>A0A848J0X5</accession>
<evidence type="ECO:0000256" key="1">
    <source>
        <dbReference type="ARBA" id="ARBA00004141"/>
    </source>
</evidence>
<feature type="transmembrane region" description="Helical" evidence="7">
    <location>
        <begin position="401"/>
        <end position="431"/>
    </location>
</feature>
<feature type="transmembrane region" description="Helical" evidence="7">
    <location>
        <begin position="96"/>
        <end position="122"/>
    </location>
</feature>
<keyword evidence="6 7" id="KW-0472">Membrane</keyword>
<evidence type="ECO:0000256" key="4">
    <source>
        <dbReference type="ARBA" id="ARBA00022737"/>
    </source>
</evidence>
<feature type="transmembrane region" description="Helical" evidence="7">
    <location>
        <begin position="6"/>
        <end position="24"/>
    </location>
</feature>
<dbReference type="CDD" id="cd01115">
    <property type="entry name" value="SLC13_permease"/>
    <property type="match status" value="1"/>
</dbReference>
<evidence type="ECO:0000313" key="9">
    <source>
        <dbReference type="EMBL" id="NMM48134.1"/>
    </source>
</evidence>
<reference evidence="9 10" key="1">
    <citation type="submission" date="2020-04" db="EMBL/GenBank/DDBJ databases">
        <title>Flammeovirgaceae bacterium KN852 isolated from deep sea.</title>
        <authorList>
            <person name="Zhang D.-C."/>
        </authorList>
    </citation>
    <scope>NUCLEOTIDE SEQUENCE [LARGE SCALE GENOMIC DNA]</scope>
    <source>
        <strain evidence="9 10">KN852</strain>
    </source>
</reference>
<feature type="transmembrane region" description="Helical" evidence="7">
    <location>
        <begin position="173"/>
        <end position="195"/>
    </location>
</feature>
<dbReference type="GO" id="GO:0005886">
    <property type="term" value="C:plasma membrane"/>
    <property type="evidence" value="ECO:0007669"/>
    <property type="project" value="TreeGrafter"/>
</dbReference>
<keyword evidence="3 7" id="KW-0812">Transmembrane</keyword>
<feature type="transmembrane region" description="Helical" evidence="7">
    <location>
        <begin position="56"/>
        <end position="75"/>
    </location>
</feature>
<evidence type="ECO:0000256" key="5">
    <source>
        <dbReference type="ARBA" id="ARBA00022989"/>
    </source>
</evidence>
<dbReference type="AlphaFoldDB" id="A0A848J0X5"/>
<comment type="caution">
    <text evidence="9">The sequence shown here is derived from an EMBL/GenBank/DDBJ whole genome shotgun (WGS) entry which is preliminary data.</text>
</comment>
<dbReference type="InterPro" id="IPR051679">
    <property type="entry name" value="DASS-Related_Transporters"/>
</dbReference>
<keyword evidence="4" id="KW-0677">Repeat</keyword>
<dbReference type="GO" id="GO:0008324">
    <property type="term" value="F:monoatomic cation transmembrane transporter activity"/>
    <property type="evidence" value="ECO:0007669"/>
    <property type="project" value="InterPro"/>
</dbReference>
<dbReference type="Proteomes" id="UP000559010">
    <property type="component" value="Unassembled WGS sequence"/>
</dbReference>
<dbReference type="Pfam" id="PF03600">
    <property type="entry name" value="CitMHS"/>
    <property type="match status" value="1"/>
</dbReference>
<evidence type="ECO:0000256" key="2">
    <source>
        <dbReference type="ARBA" id="ARBA00022448"/>
    </source>
</evidence>
<keyword evidence="10" id="KW-1185">Reference proteome</keyword>
<evidence type="ECO:0000313" key="10">
    <source>
        <dbReference type="Proteomes" id="UP000559010"/>
    </source>
</evidence>
<dbReference type="PANTHER" id="PTHR43652:SF2">
    <property type="entry name" value="BASIC AMINO ACID ANTIPORTER YFCC-RELATED"/>
    <property type="match status" value="1"/>
</dbReference>
<keyword evidence="2" id="KW-0813">Transport</keyword>
<sequence>MSIDAIITLVVIVIALILFVKEVFQIDLVALGLIVVLVLSGVITVEQGLAGFSNEATLTVAAMFVLSSALIKTQVINYIGPLLTKTLDRSYKAGMLGLGAFVAGLSAFVNNTPIVATLIPLVSTTARNLKVSPSRFLMPLSYFAIFGGTCTLIGTSTNLLVKGMATERGIDEISMFTFTPFGIILFIAGTTYLVLFGKKIIPERSSPDELKDQEGVKRFLAEVRTKSKPEEESKMISNVFENEEIKVKILKRGDQVFENPDPHMKLQKDDELLIEGNLKRIRSLVERDYFSITDSFDEKQFPDEETRLVEIVLLSNSSIIGKRLSDVDFLFHYDSEVIAIRQRGKKQLSNLKEIKLKAGDILVLLTNKKGYELIQQSQTHVNQPFISLRVEQVNSINKKDILIVTLVILIVILLASFGLVSVVIAAFGGIIALNLMGIINMADVYRSIDWKVIFLLAGSLSLGEAMSSSGLSNIIGEKFELIVSSYGGPVMLVGLFYLTTVLLTEMVSNNASAALMVPIAFSVAESMEVNVLPLLLTIAFAGSASFMTPVGYQTNTMIYSAGNYYFRDFTKAGAPLSILFWILAMIFIPLIYPFH</sequence>
<protein>
    <submittedName>
        <fullName evidence="9">SLC13 family permease</fullName>
    </submittedName>
</protein>
<dbReference type="Pfam" id="PF02080">
    <property type="entry name" value="TrkA_C"/>
    <property type="match status" value="1"/>
</dbReference>
<feature type="transmembrane region" description="Helical" evidence="7">
    <location>
        <begin position="452"/>
        <end position="475"/>
    </location>
</feature>
<dbReference type="PANTHER" id="PTHR43652">
    <property type="entry name" value="BASIC AMINO ACID ANTIPORTER YFCC-RELATED"/>
    <property type="match status" value="1"/>
</dbReference>
<name>A0A848J0X5_9BACT</name>
<dbReference type="Gene3D" id="3.30.70.1450">
    <property type="entry name" value="Regulator of K+ conductance, C-terminal domain"/>
    <property type="match status" value="1"/>
</dbReference>
<evidence type="ECO:0000256" key="3">
    <source>
        <dbReference type="ARBA" id="ARBA00022692"/>
    </source>
</evidence>
<dbReference type="InterPro" id="IPR006037">
    <property type="entry name" value="RCK_C"/>
</dbReference>
<comment type="subcellular location">
    <subcellularLocation>
        <location evidence="1">Membrane</location>
        <topology evidence="1">Multi-pass membrane protein</topology>
    </subcellularLocation>
</comment>
<dbReference type="InterPro" id="IPR036721">
    <property type="entry name" value="RCK_C_sf"/>
</dbReference>
<dbReference type="PROSITE" id="PS51202">
    <property type="entry name" value="RCK_C"/>
    <property type="match status" value="1"/>
</dbReference>
<feature type="transmembrane region" description="Helical" evidence="7">
    <location>
        <begin position="31"/>
        <end position="50"/>
    </location>
</feature>
<dbReference type="InterPro" id="IPR004680">
    <property type="entry name" value="Cit_transptr-like_dom"/>
</dbReference>
<keyword evidence="5 7" id="KW-1133">Transmembrane helix</keyword>
<dbReference type="RefSeq" id="WP_169679500.1">
    <property type="nucleotide sequence ID" value="NZ_JABBNU010000004.1"/>
</dbReference>
<dbReference type="GO" id="GO:0006813">
    <property type="term" value="P:potassium ion transport"/>
    <property type="evidence" value="ECO:0007669"/>
    <property type="project" value="InterPro"/>
</dbReference>
<dbReference type="EMBL" id="JABBNU010000004">
    <property type="protein sequence ID" value="NMM48134.1"/>
    <property type="molecule type" value="Genomic_DNA"/>
</dbReference>
<proteinExistence type="predicted"/>
<organism evidence="9 10">
    <name type="scientific">Marinigracilibium pacificum</name>
    <dbReference type="NCBI Taxonomy" id="2729599"/>
    <lineage>
        <taxon>Bacteria</taxon>
        <taxon>Pseudomonadati</taxon>
        <taxon>Bacteroidota</taxon>
        <taxon>Cytophagia</taxon>
        <taxon>Cytophagales</taxon>
        <taxon>Flammeovirgaceae</taxon>
        <taxon>Marinigracilibium</taxon>
    </lineage>
</organism>
<feature type="transmembrane region" description="Helical" evidence="7">
    <location>
        <begin position="531"/>
        <end position="552"/>
    </location>
</feature>